<evidence type="ECO:0000313" key="4">
    <source>
        <dbReference type="EMBL" id="MEN3226742.1"/>
    </source>
</evidence>
<name>A0ABU9Z5Z4_9HYPH</name>
<keyword evidence="2" id="KW-0472">Membrane</keyword>
<dbReference type="EMBL" id="JAQYXL010000001">
    <property type="protein sequence ID" value="MEN3226742.1"/>
    <property type="molecule type" value="Genomic_DNA"/>
</dbReference>
<evidence type="ECO:0000256" key="3">
    <source>
        <dbReference type="ARBA" id="ARBA00023237"/>
    </source>
</evidence>
<proteinExistence type="predicted"/>
<keyword evidence="5" id="KW-1185">Reference proteome</keyword>
<evidence type="ECO:0000256" key="1">
    <source>
        <dbReference type="ARBA" id="ARBA00004442"/>
    </source>
</evidence>
<comment type="subcellular location">
    <subcellularLocation>
        <location evidence="1">Cell outer membrane</location>
    </subcellularLocation>
</comment>
<dbReference type="Proteomes" id="UP001404845">
    <property type="component" value="Unassembled WGS sequence"/>
</dbReference>
<dbReference type="RefSeq" id="WP_246417600.1">
    <property type="nucleotide sequence ID" value="NZ_JACHOS010000017.1"/>
</dbReference>
<reference evidence="4 5" key="1">
    <citation type="journal article" date="2023" name="PLoS ONE">
        <title>Complete genome assembly of Hawai'i environmental nontuberculous mycobacteria reveals unexpected co-isolation with methylobacteria.</title>
        <authorList>
            <person name="Hendrix J."/>
            <person name="Epperson L.E."/>
            <person name="Tong E.I."/>
            <person name="Chan Y.L."/>
            <person name="Hasan N.A."/>
            <person name="Dawrs S.N."/>
            <person name="Norton G.J."/>
            <person name="Virdi R."/>
            <person name="Crooks J.L."/>
            <person name="Chan E.D."/>
            <person name="Honda J.R."/>
            <person name="Strong M."/>
        </authorList>
    </citation>
    <scope>NUCLEOTIDE SEQUENCE [LARGE SCALE GENOMIC DNA]</scope>
    <source>
        <strain evidence="4 5">NJH_HI01</strain>
    </source>
</reference>
<dbReference type="InterPro" id="IPR036942">
    <property type="entry name" value="Beta-barrel_TonB_sf"/>
</dbReference>
<gene>
    <name evidence="4" type="ORF">PUR21_03530</name>
</gene>
<organism evidence="4 5">
    <name type="scientific">Methylorubrum rhodesianum</name>
    <dbReference type="NCBI Taxonomy" id="29427"/>
    <lineage>
        <taxon>Bacteria</taxon>
        <taxon>Pseudomonadati</taxon>
        <taxon>Pseudomonadota</taxon>
        <taxon>Alphaproteobacteria</taxon>
        <taxon>Hyphomicrobiales</taxon>
        <taxon>Methylobacteriaceae</taxon>
        <taxon>Methylorubrum</taxon>
    </lineage>
</organism>
<comment type="caution">
    <text evidence="4">The sequence shown here is derived from an EMBL/GenBank/DDBJ whole genome shotgun (WGS) entry which is preliminary data.</text>
</comment>
<accession>A0ABU9Z5Z4</accession>
<sequence length="55" mass="6143">MTLADALIGWEDTHRRAQLNVSNIADTRDLSTCLAQSDGFVDTRRTILGSPTYKF</sequence>
<evidence type="ECO:0000256" key="2">
    <source>
        <dbReference type="ARBA" id="ARBA00023136"/>
    </source>
</evidence>
<keyword evidence="3" id="KW-0998">Cell outer membrane</keyword>
<evidence type="ECO:0000313" key="5">
    <source>
        <dbReference type="Proteomes" id="UP001404845"/>
    </source>
</evidence>
<protein>
    <submittedName>
        <fullName evidence="4">Uncharacterized protein</fullName>
    </submittedName>
</protein>
<dbReference type="Gene3D" id="2.40.170.20">
    <property type="entry name" value="TonB-dependent receptor, beta-barrel domain"/>
    <property type="match status" value="1"/>
</dbReference>